<gene>
    <name evidence="3" type="ORF">WCD58_14600</name>
</gene>
<keyword evidence="2" id="KW-1133">Transmembrane helix</keyword>
<evidence type="ECO:0000256" key="2">
    <source>
        <dbReference type="SAM" id="Phobius"/>
    </source>
</evidence>
<evidence type="ECO:0000313" key="3">
    <source>
        <dbReference type="EMBL" id="MEJ2862398.1"/>
    </source>
</evidence>
<accession>A0ABU8M514</accession>
<keyword evidence="2" id="KW-0472">Membrane</keyword>
<evidence type="ECO:0000313" key="4">
    <source>
        <dbReference type="Proteomes" id="UP001369736"/>
    </source>
</evidence>
<name>A0ABU8M514_9PSEU</name>
<feature type="region of interest" description="Disordered" evidence="1">
    <location>
        <begin position="1"/>
        <end position="39"/>
    </location>
</feature>
<protein>
    <submittedName>
        <fullName evidence="3">Uncharacterized protein</fullName>
    </submittedName>
</protein>
<dbReference type="RefSeq" id="WP_337703772.1">
    <property type="nucleotide sequence ID" value="NZ_JBBEGM010000005.1"/>
</dbReference>
<feature type="compositionally biased region" description="Polar residues" evidence="1">
    <location>
        <begin position="1"/>
        <end position="19"/>
    </location>
</feature>
<keyword evidence="2" id="KW-0812">Transmembrane</keyword>
<organism evidence="3 4">
    <name type="scientific">Actinomycetospora flava</name>
    <dbReference type="NCBI Taxonomy" id="3129232"/>
    <lineage>
        <taxon>Bacteria</taxon>
        <taxon>Bacillati</taxon>
        <taxon>Actinomycetota</taxon>
        <taxon>Actinomycetes</taxon>
        <taxon>Pseudonocardiales</taxon>
        <taxon>Pseudonocardiaceae</taxon>
        <taxon>Actinomycetospora</taxon>
    </lineage>
</organism>
<dbReference type="Proteomes" id="UP001369736">
    <property type="component" value="Unassembled WGS sequence"/>
</dbReference>
<sequence>MSSGIEQRPHTTGPTSVADDTTAAMARPTGPWSPPRPAPFAPPVGNAMVPGYPAPWSMPPAGLGPVAPGVPMPPARSGMRWGWIVIAIVAAIAAVVLVGTVAANNRTMTVSGTVTIWGMSGYVSPGSGCTGAAATGMPVTLYNATGNVVGTATLSGSGIAANTWSTYAYGYADSCSYSFTMNDVSAADDFYRIKAGSAGGDGVSYSREQLETNGAHVTYR</sequence>
<feature type="transmembrane region" description="Helical" evidence="2">
    <location>
        <begin position="81"/>
        <end position="103"/>
    </location>
</feature>
<reference evidence="3 4" key="1">
    <citation type="submission" date="2024-03" db="EMBL/GenBank/DDBJ databases">
        <title>Actinomycetospora sp. OC33-EN07, a novel actinomycete isolated from wild orchid (Aerides multiflora).</title>
        <authorList>
            <person name="Suriyachadkun C."/>
        </authorList>
    </citation>
    <scope>NUCLEOTIDE SEQUENCE [LARGE SCALE GENOMIC DNA]</scope>
    <source>
        <strain evidence="3 4">OC33-EN07</strain>
    </source>
</reference>
<comment type="caution">
    <text evidence="3">The sequence shown here is derived from an EMBL/GenBank/DDBJ whole genome shotgun (WGS) entry which is preliminary data.</text>
</comment>
<evidence type="ECO:0000256" key="1">
    <source>
        <dbReference type="SAM" id="MobiDB-lite"/>
    </source>
</evidence>
<proteinExistence type="predicted"/>
<dbReference type="EMBL" id="JBBEGM010000005">
    <property type="protein sequence ID" value="MEJ2862398.1"/>
    <property type="molecule type" value="Genomic_DNA"/>
</dbReference>
<keyword evidence="4" id="KW-1185">Reference proteome</keyword>